<gene>
    <name evidence="1" type="ORF">Pan189_10510</name>
</gene>
<protein>
    <submittedName>
        <fullName evidence="1">Uncharacterized protein</fullName>
    </submittedName>
</protein>
<dbReference type="AlphaFoldDB" id="A0A517QYF5"/>
<keyword evidence="2" id="KW-1185">Reference proteome</keyword>
<proteinExistence type="predicted"/>
<reference evidence="1 2" key="1">
    <citation type="submission" date="2019-02" db="EMBL/GenBank/DDBJ databases">
        <title>Deep-cultivation of Planctomycetes and their phenomic and genomic characterization uncovers novel biology.</title>
        <authorList>
            <person name="Wiegand S."/>
            <person name="Jogler M."/>
            <person name="Boedeker C."/>
            <person name="Pinto D."/>
            <person name="Vollmers J."/>
            <person name="Rivas-Marin E."/>
            <person name="Kohn T."/>
            <person name="Peeters S.H."/>
            <person name="Heuer A."/>
            <person name="Rast P."/>
            <person name="Oberbeckmann S."/>
            <person name="Bunk B."/>
            <person name="Jeske O."/>
            <person name="Meyerdierks A."/>
            <person name="Storesund J.E."/>
            <person name="Kallscheuer N."/>
            <person name="Luecker S."/>
            <person name="Lage O.M."/>
            <person name="Pohl T."/>
            <person name="Merkel B.J."/>
            <person name="Hornburger P."/>
            <person name="Mueller R.-W."/>
            <person name="Bruemmer F."/>
            <person name="Labrenz M."/>
            <person name="Spormann A.M."/>
            <person name="Op den Camp H."/>
            <person name="Overmann J."/>
            <person name="Amann R."/>
            <person name="Jetten M.S.M."/>
            <person name="Mascher T."/>
            <person name="Medema M.H."/>
            <person name="Devos D.P."/>
            <person name="Kaster A.-K."/>
            <person name="Ovreas L."/>
            <person name="Rohde M."/>
            <person name="Galperin M.Y."/>
            <person name="Jogler C."/>
        </authorList>
    </citation>
    <scope>NUCLEOTIDE SEQUENCE [LARGE SCALE GENOMIC DNA]</scope>
    <source>
        <strain evidence="1 2">Pan189</strain>
    </source>
</reference>
<organism evidence="1 2">
    <name type="scientific">Stratiformator vulcanicus</name>
    <dbReference type="NCBI Taxonomy" id="2527980"/>
    <lineage>
        <taxon>Bacteria</taxon>
        <taxon>Pseudomonadati</taxon>
        <taxon>Planctomycetota</taxon>
        <taxon>Planctomycetia</taxon>
        <taxon>Planctomycetales</taxon>
        <taxon>Planctomycetaceae</taxon>
        <taxon>Stratiformator</taxon>
    </lineage>
</organism>
<sequence length="76" mass="8761">MPTIVADENLHETLRGVTERVEVRDASGKLLGQFTPIDPAFAKAIAEIDWDEIDRKKANPGAMYTFDEMWERIRQR</sequence>
<dbReference type="Proteomes" id="UP000317318">
    <property type="component" value="Chromosome"/>
</dbReference>
<dbReference type="KEGG" id="svp:Pan189_10510"/>
<dbReference type="RefSeq" id="WP_145362873.1">
    <property type="nucleotide sequence ID" value="NZ_CP036268.1"/>
</dbReference>
<accession>A0A517QYF5</accession>
<name>A0A517QYF5_9PLAN</name>
<evidence type="ECO:0000313" key="1">
    <source>
        <dbReference type="EMBL" id="QDT36689.1"/>
    </source>
</evidence>
<evidence type="ECO:0000313" key="2">
    <source>
        <dbReference type="Proteomes" id="UP000317318"/>
    </source>
</evidence>
<dbReference type="EMBL" id="CP036268">
    <property type="protein sequence ID" value="QDT36689.1"/>
    <property type="molecule type" value="Genomic_DNA"/>
</dbReference>